<dbReference type="InterPro" id="IPR053370">
    <property type="entry name" value="QS_Complex_Regulator"/>
</dbReference>
<reference evidence="3 4" key="1">
    <citation type="submission" date="2015-12" db="EMBL/GenBank/DDBJ databases">
        <title>Dictyostelia acquired genes for synthesis and detection of signals that induce cell-type specialization by lateral gene transfer from prokaryotes.</title>
        <authorList>
            <person name="Gloeckner G."/>
            <person name="Schaap P."/>
        </authorList>
    </citation>
    <scope>NUCLEOTIDE SEQUENCE [LARGE SCALE GENOMIC DNA]</scope>
    <source>
        <strain evidence="3 4">TK</strain>
    </source>
</reference>
<accession>A0A152A9U9</accession>
<evidence type="ECO:0000256" key="2">
    <source>
        <dbReference type="SAM" id="SignalP"/>
    </source>
</evidence>
<dbReference type="FunCoup" id="A0A152A9U9">
    <property type="interactions" value="734"/>
</dbReference>
<keyword evidence="1" id="KW-0472">Membrane</keyword>
<name>A0A152A9U9_TIELA</name>
<dbReference type="Proteomes" id="UP000076078">
    <property type="component" value="Unassembled WGS sequence"/>
</dbReference>
<evidence type="ECO:0000313" key="3">
    <source>
        <dbReference type="EMBL" id="KYR02999.1"/>
    </source>
</evidence>
<feature type="transmembrane region" description="Helical" evidence="1">
    <location>
        <begin position="865"/>
        <end position="886"/>
    </location>
</feature>
<keyword evidence="1" id="KW-1133">Transmembrane helix</keyword>
<evidence type="ECO:0000313" key="4">
    <source>
        <dbReference type="Proteomes" id="UP000076078"/>
    </source>
</evidence>
<dbReference type="InParanoid" id="A0A152A9U9"/>
<keyword evidence="2" id="KW-0732">Signal</keyword>
<dbReference type="OrthoDB" id="21578at2759"/>
<dbReference type="AlphaFoldDB" id="A0A152A9U9"/>
<evidence type="ECO:0000256" key="1">
    <source>
        <dbReference type="SAM" id="Phobius"/>
    </source>
</evidence>
<keyword evidence="4" id="KW-1185">Reference proteome</keyword>
<proteinExistence type="predicted"/>
<dbReference type="PANTHER" id="PTHR35035:SF2">
    <property type="match status" value="1"/>
</dbReference>
<keyword evidence="1" id="KW-0812">Transmembrane</keyword>
<sequence length="908" mass="98765">MKRNSLFVFVYIFVSIFLFQCSEQALLVYKNTVPSGVWGVSTSWLPAQIPIFSDTVLIKTNGDVCIAENDISFYKMEVGDTSDTTPPTAKTSLEVRGSVIGQDVIVYVNGTLNFNTTTPTKTVFLNSILIFGTVNNFKTLNMTNGTIGLINYFENKPGARVEFAYPLFSKNTGQFYNNAGSTYFRGLANNGTVLLQNSRSNVMDKVSIPSALDVLQYESGKISLENATLDVTAQYFALADSSSLLVKGGSKFNFVYPGFSNTSYAQLYLQGSSECIFEDSQGILKGVQLNALENSIISLNKSSITSNFNILLRQNAEFHIINHSRYTATYYIGLAESSKLFSEDSSINLIDGMFGMFDTSFMELLNSNLTIQGQNPNVTSLVGLAGSAKLRILEGSIMNLNSYFICANSSEIVVSNSSFISVTKNLMMFNASRLFIEDGATLKIDSNVGITNQASIQTKGNAKILVNEILYVDQDGSFNFEDTQVTITQSLIFASLITPSWITRSNINVDGTFLSLGHLGIVDSEISVSDNLTTAFDVVCNNSNTVIESGNFVIFNKFTSFNSSFTAKKGVLEIMPEGHFSCTKCVIDIQSGIFILGLGSNLSIVNTTFINSGGTVESKSPLKLSLTGVTNQGQFILKSDITTVDINQTYIIENRGEFTINGPNSTTINIKFSNNGKLNIEQDSTFEYLVQDNGTISLNNFTISSSQVITVNAGSLQGNGQINGQVVNKGNLGDSEKVNIIIIIGNLTQSESSSTVAYVTDSENSHFNISENILLNGTLKIRIEDTISDTNQTKQIITSQSSNNSQFKKIEVVYYNKETKTEYPPCKPIETEQTEKGLAVLLKSGNPPNQGCEGSKSKKSITVPLTVGLVVGVVGLSALSAAVYVFKDRVGPRVLARSIGRKLKILKN</sequence>
<protein>
    <recommendedName>
        <fullName evidence="5">Transmembrane protein</fullName>
    </recommendedName>
</protein>
<comment type="caution">
    <text evidence="3">The sequence shown here is derived from an EMBL/GenBank/DDBJ whole genome shotgun (WGS) entry which is preliminary data.</text>
</comment>
<gene>
    <name evidence="3" type="ORF">DLAC_00487</name>
</gene>
<feature type="chain" id="PRO_5007593876" description="Transmembrane protein" evidence="2">
    <location>
        <begin position="25"/>
        <end position="908"/>
    </location>
</feature>
<evidence type="ECO:0008006" key="5">
    <source>
        <dbReference type="Google" id="ProtNLM"/>
    </source>
</evidence>
<dbReference type="OMA" id="WITRSNI"/>
<dbReference type="PANTHER" id="PTHR35035">
    <property type="entry name" value="DISCOIDIN-INDUCING COMPLEX SUBUNIT B"/>
    <property type="match status" value="1"/>
</dbReference>
<organism evidence="3 4">
    <name type="scientific">Tieghemostelium lacteum</name>
    <name type="common">Slime mold</name>
    <name type="synonym">Dictyostelium lacteum</name>
    <dbReference type="NCBI Taxonomy" id="361077"/>
    <lineage>
        <taxon>Eukaryota</taxon>
        <taxon>Amoebozoa</taxon>
        <taxon>Evosea</taxon>
        <taxon>Eumycetozoa</taxon>
        <taxon>Dictyostelia</taxon>
        <taxon>Dictyosteliales</taxon>
        <taxon>Raperosteliaceae</taxon>
        <taxon>Tieghemostelium</taxon>
    </lineage>
</organism>
<dbReference type="EMBL" id="LODT01000001">
    <property type="protein sequence ID" value="KYR02999.1"/>
    <property type="molecule type" value="Genomic_DNA"/>
</dbReference>
<feature type="signal peptide" evidence="2">
    <location>
        <begin position="1"/>
        <end position="24"/>
    </location>
</feature>